<organism evidence="4 5">
    <name type="scientific">Pedobacter montanisoli</name>
    <dbReference type="NCBI Taxonomy" id="2923277"/>
    <lineage>
        <taxon>Bacteria</taxon>
        <taxon>Pseudomonadati</taxon>
        <taxon>Bacteroidota</taxon>
        <taxon>Sphingobacteriia</taxon>
        <taxon>Sphingobacteriales</taxon>
        <taxon>Sphingobacteriaceae</taxon>
        <taxon>Pedobacter</taxon>
    </lineage>
</organism>
<evidence type="ECO:0000313" key="4">
    <source>
        <dbReference type="EMBL" id="MCJ0743795.1"/>
    </source>
</evidence>
<dbReference type="Gene3D" id="2.60.40.4070">
    <property type="match status" value="1"/>
</dbReference>
<dbReference type="InterPro" id="IPR029031">
    <property type="entry name" value="Gingipain_N_sf"/>
</dbReference>
<evidence type="ECO:0000259" key="3">
    <source>
        <dbReference type="Pfam" id="PF15711"/>
    </source>
</evidence>
<evidence type="ECO:0000313" key="5">
    <source>
        <dbReference type="Proteomes" id="UP001165460"/>
    </source>
</evidence>
<accession>A0ABS9ZZU4</accession>
<dbReference type="CDD" id="cd02258">
    <property type="entry name" value="Peptidase_C25_N"/>
    <property type="match status" value="1"/>
</dbReference>
<dbReference type="RefSeq" id="WP_243363107.1">
    <property type="nucleotide sequence ID" value="NZ_JALGBH010000002.1"/>
</dbReference>
<reference evidence="4" key="1">
    <citation type="submission" date="2022-03" db="EMBL/GenBank/DDBJ databases">
        <authorList>
            <person name="Woo C.Y."/>
        </authorList>
    </citation>
    <scope>NUCLEOTIDE SEQUENCE</scope>
    <source>
        <strain evidence="4">CYS-01</strain>
    </source>
</reference>
<evidence type="ECO:0000256" key="1">
    <source>
        <dbReference type="ARBA" id="ARBA00022729"/>
    </source>
</evidence>
<sequence length="1624" mass="182452">MKYLYALVFIFLSFFCKAQTIYGNEWIQKNQKYIKIKLNQDGVYKITHSQLSSLGFLTGNPNPKNFQIYFRGKEIPVYIEGESDNTFDSNDFIEFYGQKNDGKLDEPLYTPSTLQPNPEVSLFDDFSAYFITIGTVQGKRYQTVTINDNISVPENYMIYTASGNFAETYYPGRFLISALSLSEYIEGEGYLGNSYGLGSSQNRNLNTPFFISIPSFKPFLEYYVAGRSNASSTNPQNFNHHLRLSLNNQTIADTLFRGYEIIRSKIFLNQNLSSGSALTFSSINDLGAESDYQAPAYARITYSRSFDASGLNYLTFKLNTTLDKTLLNFTNTNWNAAWILNPTTAEKYNGTKNGNLFSFKVNNSQNNPLIVYEQGAYLTPALENVSFQNIPTVSSFNYDLLIITNKKLSASASEYASYKTSKGFKPLILITDDIYDQFYYGQHHPLAIKNLLKYLITQSSIKPEYLLLLGKGYELPKDRLADNLVPTMGYPASDSFLSSGLTGNNLAPEIATGRIPATSDNEVRIYLDKLKLYENQPDSIWRKNIINITGGANSGEDLAFSNFLKTHSGISSQEYFGSNTISFYKSVTDPITDNLVGKISNHINEGAAMVTYLGHGSSTNTAVSVGSPSYLNNKNKLLFYLINGCSTGNAFVNGSMAESYIFQPDKGAIGWIGSSSEGIASYLSNFTNLFYQNSFYSNYGKSVAKNLLNASKAYQNPNDEYNRAHLRQYIFIGDPTITFYAPQKPDYEITNKSIGLEGNNINANNNSLKLFVIVKNNGKAIQNNVTVAVTRTLSDNTIINYPIKTFSKLYNTDTLYFDLDNNISNSAGNNKFSVSIDPQNSIDELTKINNKAEFTYYIPSNGINIISPAKFAIVSNQGVSLTVQSNNLTQENLSYIFELDTLSSFNSNWKINSGLINGNALTSWKPQINLENNKVYYWRAKLNDNSNNNNWQSSSFTFIASSEEGWNQGHYQQLDNLTLKNITTSNYQSFNYANIAFPVQVKTRGNNAPKLTERRIRTSVSGGAIAFNGPEFEGISLVALNPQNLLLTFNYPSPLNFKNDNVHGTGQFFFNTNSPLETDSLLSYLNQVPNNYYVIGMSGNNFAPKNLPPAVKAAFQSLGLSLFENLENGEPYAFWGRKNNSFFTSIEKTADYSSAILPSEQLLDFTYDLPTPGNNGYYLSEKIGPSSKWSSVTFNLVKNSNDNLNYTIIGVKSNGDETSLKTNISNDQIDISDISAATYPFLRIQANTTNNIDKKPANLKSWKVLYKGYPDITFDARTVNYFYKNKIEEGDSLKIRIGVSNLENIKSDSVKVSYKLTKADRSVVTGNIVTLKPLIIDDKEKVTFAYPTNGLTGNNIIQFDAEPKDQKDKLPANNFVNYNFEVISDKKEPLVDVLFDNKRIINGEIISPKPQIQISITDENKFLILKDTTVVEVYIKSLKDAAFKRVSFSSNKLNIQNAGSSNNNRISFIYLPELLQDGNYTLKIKSKDVSGNYNTTNDYLINFEVINEQTITNFLPYPNPFTTSMQFVFQVTGKIPDNIKVQIMTVTGKIVREIFKNELGPIYIGNNISTFKWDGTDQFGDRLANGVYFYNVTYENNDKSDVKHKYNSTDKYFKNNFGKIYLMR</sequence>
<dbReference type="Proteomes" id="UP001165460">
    <property type="component" value="Unassembled WGS sequence"/>
</dbReference>
<dbReference type="InterPro" id="IPR001769">
    <property type="entry name" value="Gingipain"/>
</dbReference>
<evidence type="ECO:0000259" key="2">
    <source>
        <dbReference type="Pfam" id="PF01364"/>
    </source>
</evidence>
<feature type="domain" description="Gingipain" evidence="2">
    <location>
        <begin position="401"/>
        <end position="737"/>
    </location>
</feature>
<dbReference type="Gene3D" id="2.60.40.10">
    <property type="entry name" value="Immunoglobulins"/>
    <property type="match status" value="1"/>
</dbReference>
<keyword evidence="1" id="KW-0732">Signal</keyword>
<protein>
    <submittedName>
        <fullName evidence="4">C25 family cysteine peptidase</fullName>
    </submittedName>
</protein>
<dbReference type="Gene3D" id="3.40.50.10390">
    <property type="entry name" value="Gingipain r, domain 1"/>
    <property type="match status" value="1"/>
</dbReference>
<dbReference type="InterPro" id="IPR039477">
    <property type="entry name" value="ILEI/PANDER_dom"/>
</dbReference>
<gene>
    <name evidence="4" type="ORF">MMF97_13835</name>
</gene>
<dbReference type="SUPFAM" id="SSF52129">
    <property type="entry name" value="Caspase-like"/>
    <property type="match status" value="1"/>
</dbReference>
<feature type="domain" description="ILEI/PANDER" evidence="3">
    <location>
        <begin position="1066"/>
        <end position="1139"/>
    </location>
</feature>
<dbReference type="InterPro" id="IPR013783">
    <property type="entry name" value="Ig-like_fold"/>
</dbReference>
<dbReference type="InterPro" id="IPR029030">
    <property type="entry name" value="Caspase-like_dom_sf"/>
</dbReference>
<comment type="caution">
    <text evidence="4">The sequence shown here is derived from an EMBL/GenBank/DDBJ whole genome shotgun (WGS) entry which is preliminary data.</text>
</comment>
<dbReference type="Pfam" id="PF15711">
    <property type="entry name" value="ILEI"/>
    <property type="match status" value="1"/>
</dbReference>
<name>A0ABS9ZZU4_9SPHI</name>
<dbReference type="Pfam" id="PF01364">
    <property type="entry name" value="Peptidase_C25"/>
    <property type="match status" value="1"/>
</dbReference>
<proteinExistence type="predicted"/>
<keyword evidence="5" id="KW-1185">Reference proteome</keyword>
<dbReference type="Gene3D" id="3.40.50.1460">
    <property type="match status" value="1"/>
</dbReference>
<dbReference type="EMBL" id="JALGBH010000002">
    <property type="protein sequence ID" value="MCJ0743795.1"/>
    <property type="molecule type" value="Genomic_DNA"/>
</dbReference>